<dbReference type="PANTHER" id="PTHR30466">
    <property type="entry name" value="FLAVIN REDUCTASE"/>
    <property type="match status" value="1"/>
</dbReference>
<evidence type="ECO:0000313" key="4">
    <source>
        <dbReference type="EMBL" id="MCE7029597.1"/>
    </source>
</evidence>
<dbReference type="InterPro" id="IPR012349">
    <property type="entry name" value="Split_barrel_FMN-bd"/>
</dbReference>
<reference evidence="4" key="1">
    <citation type="submission" date="2022-01" db="EMBL/GenBank/DDBJ databases">
        <title>Jiella avicenniae sp. nov., a novel endophytic bacterium isolated from bark of Avicennia marina.</title>
        <authorList>
            <person name="Tuo L."/>
        </authorList>
    </citation>
    <scope>NUCLEOTIDE SEQUENCE</scope>
    <source>
        <strain evidence="4">CBK1P-4</strain>
    </source>
</reference>
<feature type="region of interest" description="Disordered" evidence="2">
    <location>
        <begin position="1"/>
        <end position="43"/>
    </location>
</feature>
<dbReference type="Pfam" id="PF01613">
    <property type="entry name" value="Flavin_Reduct"/>
    <property type="match status" value="1"/>
</dbReference>
<evidence type="ECO:0000256" key="2">
    <source>
        <dbReference type="SAM" id="MobiDB-lite"/>
    </source>
</evidence>
<dbReference type="EMBL" id="JAJUWU010000017">
    <property type="protein sequence ID" value="MCE7029597.1"/>
    <property type="molecule type" value="Genomic_DNA"/>
</dbReference>
<name>A0A9X1P208_9HYPH</name>
<dbReference type="InterPro" id="IPR050268">
    <property type="entry name" value="NADH-dep_flavin_reductase"/>
</dbReference>
<dbReference type="Proteomes" id="UP001139035">
    <property type="component" value="Unassembled WGS sequence"/>
</dbReference>
<proteinExistence type="predicted"/>
<accession>A0A9X1P208</accession>
<evidence type="ECO:0000259" key="3">
    <source>
        <dbReference type="SMART" id="SM00903"/>
    </source>
</evidence>
<protein>
    <submittedName>
        <fullName evidence="4">Flavin reductase family protein</fullName>
    </submittedName>
</protein>
<dbReference type="PANTHER" id="PTHR30466:SF1">
    <property type="entry name" value="FMN REDUCTASE (NADH) RUTF"/>
    <property type="match status" value="1"/>
</dbReference>
<dbReference type="RefSeq" id="WP_233720588.1">
    <property type="nucleotide sequence ID" value="NZ_JAJUWU010000017.1"/>
</dbReference>
<dbReference type="SMART" id="SM00903">
    <property type="entry name" value="Flavin_Reduct"/>
    <property type="match status" value="1"/>
</dbReference>
<dbReference type="GO" id="GO:0010181">
    <property type="term" value="F:FMN binding"/>
    <property type="evidence" value="ECO:0007669"/>
    <property type="project" value="InterPro"/>
</dbReference>
<keyword evidence="5" id="KW-1185">Reference proteome</keyword>
<dbReference type="AlphaFoldDB" id="A0A9X1P208"/>
<dbReference type="Gene3D" id="2.30.110.10">
    <property type="entry name" value="Electron Transport, Fmn-binding Protein, Chain A"/>
    <property type="match status" value="1"/>
</dbReference>
<gene>
    <name evidence="4" type="ORF">LZD57_16530</name>
</gene>
<comment type="caution">
    <text evidence="4">The sequence shown here is derived from an EMBL/GenBank/DDBJ whole genome shotgun (WGS) entry which is preliminary data.</text>
</comment>
<evidence type="ECO:0000256" key="1">
    <source>
        <dbReference type="ARBA" id="ARBA00023002"/>
    </source>
</evidence>
<feature type="domain" description="Flavin reductase like" evidence="3">
    <location>
        <begin position="83"/>
        <end position="228"/>
    </location>
</feature>
<dbReference type="GO" id="GO:0042602">
    <property type="term" value="F:riboflavin reductase (NADPH) activity"/>
    <property type="evidence" value="ECO:0007669"/>
    <property type="project" value="TreeGrafter"/>
</dbReference>
<dbReference type="GO" id="GO:0006208">
    <property type="term" value="P:pyrimidine nucleobase catabolic process"/>
    <property type="evidence" value="ECO:0007669"/>
    <property type="project" value="TreeGrafter"/>
</dbReference>
<evidence type="ECO:0000313" key="5">
    <source>
        <dbReference type="Proteomes" id="UP001139035"/>
    </source>
</evidence>
<sequence length="231" mass="25443">MDRPGGASLFPATFEGGASTRRRRPATARPRTNPWKARRSNAARASRKVLVRRMQDLDDHFDTLRTTSSRRPAVDRRSYRDAMASIGATVGLATARLGDERIGRTVTSYFSLSLEPPAILVSIDRESRLAECIAATAGFSFAMLADGQQPVADAFAGAADPAERFRHGRWTAWKSGHPRLEDTLVTMDCEVIGVIETATHRLVAGCVVDIETSGDRAPLIWHRRRYHGLEA</sequence>
<organism evidence="4 5">
    <name type="scientific">Jiella avicenniae</name>
    <dbReference type="NCBI Taxonomy" id="2907202"/>
    <lineage>
        <taxon>Bacteria</taxon>
        <taxon>Pseudomonadati</taxon>
        <taxon>Pseudomonadota</taxon>
        <taxon>Alphaproteobacteria</taxon>
        <taxon>Hyphomicrobiales</taxon>
        <taxon>Aurantimonadaceae</taxon>
        <taxon>Jiella</taxon>
    </lineage>
</organism>
<dbReference type="InterPro" id="IPR002563">
    <property type="entry name" value="Flavin_Rdtase-like_dom"/>
</dbReference>
<dbReference type="SUPFAM" id="SSF50475">
    <property type="entry name" value="FMN-binding split barrel"/>
    <property type="match status" value="1"/>
</dbReference>
<keyword evidence="1" id="KW-0560">Oxidoreductase</keyword>